<evidence type="ECO:0000256" key="1">
    <source>
        <dbReference type="ARBA" id="ARBA00012493"/>
    </source>
</evidence>
<reference evidence="5" key="2">
    <citation type="submission" date="2014-07" db="EMBL/GenBank/DDBJ databases">
        <authorList>
            <person name="Hull J."/>
        </authorList>
    </citation>
    <scope>NUCLEOTIDE SEQUENCE</scope>
</reference>
<dbReference type="InterPro" id="IPR036397">
    <property type="entry name" value="RNaseH_sf"/>
</dbReference>
<dbReference type="SUPFAM" id="SSF50630">
    <property type="entry name" value="Acid proteases"/>
    <property type="match status" value="1"/>
</dbReference>
<dbReference type="Gene3D" id="3.10.10.10">
    <property type="entry name" value="HIV Type 1 Reverse Transcriptase, subunit A, domain 1"/>
    <property type="match status" value="1"/>
</dbReference>
<accession>A0A0A9VVA8</accession>
<evidence type="ECO:0000313" key="5">
    <source>
        <dbReference type="EMBL" id="JAF98147.1"/>
    </source>
</evidence>
<dbReference type="GO" id="GO:0042575">
    <property type="term" value="C:DNA polymerase complex"/>
    <property type="evidence" value="ECO:0007669"/>
    <property type="project" value="UniProtKB-ARBA"/>
</dbReference>
<dbReference type="AlphaFoldDB" id="A0A0A9VVA8"/>
<dbReference type="InterPro" id="IPR021109">
    <property type="entry name" value="Peptidase_aspartic_dom_sf"/>
</dbReference>
<reference evidence="5" key="1">
    <citation type="journal article" date="2014" name="PLoS ONE">
        <title>Transcriptome-Based Identification of ABC Transporters in the Western Tarnished Plant Bug Lygus hesperus.</title>
        <authorList>
            <person name="Hull J.J."/>
            <person name="Chaney K."/>
            <person name="Geib S.M."/>
            <person name="Fabrick J.A."/>
            <person name="Brent C.S."/>
            <person name="Walsh D."/>
            <person name="Lavine L.C."/>
        </authorList>
    </citation>
    <scope>NUCLEOTIDE SEQUENCE</scope>
</reference>
<dbReference type="InterPro" id="IPR041588">
    <property type="entry name" value="Integrase_H2C2"/>
</dbReference>
<dbReference type="InterPro" id="IPR041577">
    <property type="entry name" value="RT_RNaseH_2"/>
</dbReference>
<dbReference type="FunFam" id="3.30.420.10:FF:000063">
    <property type="entry name" value="Retrovirus-related Pol polyprotein from transposon 297-like Protein"/>
    <property type="match status" value="1"/>
</dbReference>
<feature type="coiled-coil region" evidence="2">
    <location>
        <begin position="689"/>
        <end position="716"/>
    </location>
</feature>
<proteinExistence type="predicted"/>
<dbReference type="Gene3D" id="4.10.60.10">
    <property type="entry name" value="Zinc finger, CCHC-type"/>
    <property type="match status" value="1"/>
</dbReference>
<dbReference type="CDD" id="cd01647">
    <property type="entry name" value="RT_LTR"/>
    <property type="match status" value="1"/>
</dbReference>
<dbReference type="CDD" id="cd05481">
    <property type="entry name" value="retropepsin_like_LTR_1"/>
    <property type="match status" value="1"/>
</dbReference>
<gene>
    <name evidence="5" type="ORF">CM83_18368</name>
</gene>
<dbReference type="InterPro" id="IPR043502">
    <property type="entry name" value="DNA/RNA_pol_sf"/>
</dbReference>
<feature type="region of interest" description="Disordered" evidence="3">
    <location>
        <begin position="101"/>
        <end position="135"/>
    </location>
</feature>
<organism evidence="5">
    <name type="scientific">Lygus hesperus</name>
    <name type="common">Western plant bug</name>
    <dbReference type="NCBI Taxonomy" id="30085"/>
    <lineage>
        <taxon>Eukaryota</taxon>
        <taxon>Metazoa</taxon>
        <taxon>Ecdysozoa</taxon>
        <taxon>Arthropoda</taxon>
        <taxon>Hexapoda</taxon>
        <taxon>Insecta</taxon>
        <taxon>Pterygota</taxon>
        <taxon>Neoptera</taxon>
        <taxon>Paraneoptera</taxon>
        <taxon>Hemiptera</taxon>
        <taxon>Heteroptera</taxon>
        <taxon>Panheteroptera</taxon>
        <taxon>Cimicomorpha</taxon>
        <taxon>Miridae</taxon>
        <taxon>Mirini</taxon>
        <taxon>Lygus</taxon>
    </lineage>
</organism>
<name>A0A0A9VVA8_LYGHE</name>
<dbReference type="PROSITE" id="PS50994">
    <property type="entry name" value="INTEGRASE"/>
    <property type="match status" value="1"/>
</dbReference>
<dbReference type="PANTHER" id="PTHR37984:SF7">
    <property type="entry name" value="INTEGRASE CATALYTIC DOMAIN-CONTAINING PROTEIN"/>
    <property type="match status" value="1"/>
</dbReference>
<dbReference type="Gene3D" id="2.40.70.10">
    <property type="entry name" value="Acid Proteases"/>
    <property type="match status" value="1"/>
</dbReference>
<dbReference type="Gene3D" id="3.30.70.270">
    <property type="match status" value="2"/>
</dbReference>
<dbReference type="EMBL" id="GBHO01045456">
    <property type="protein sequence ID" value="JAF98147.1"/>
    <property type="molecule type" value="Transcribed_RNA"/>
</dbReference>
<dbReference type="Gene3D" id="3.30.420.10">
    <property type="entry name" value="Ribonuclease H-like superfamily/Ribonuclease H"/>
    <property type="match status" value="1"/>
</dbReference>
<dbReference type="SUPFAM" id="SSF53098">
    <property type="entry name" value="Ribonuclease H-like"/>
    <property type="match status" value="1"/>
</dbReference>
<dbReference type="InterPro" id="IPR001584">
    <property type="entry name" value="Integrase_cat-core"/>
</dbReference>
<dbReference type="Pfam" id="PF00078">
    <property type="entry name" value="RVT_1"/>
    <property type="match status" value="1"/>
</dbReference>
<dbReference type="InterPro" id="IPR043128">
    <property type="entry name" value="Rev_trsase/Diguanyl_cyclase"/>
</dbReference>
<dbReference type="InterPro" id="IPR000477">
    <property type="entry name" value="RT_dom"/>
</dbReference>
<dbReference type="Gene3D" id="1.10.340.70">
    <property type="match status" value="1"/>
</dbReference>
<dbReference type="GO" id="GO:0003964">
    <property type="term" value="F:RNA-directed DNA polymerase activity"/>
    <property type="evidence" value="ECO:0007669"/>
    <property type="project" value="UniProtKB-EC"/>
</dbReference>
<dbReference type="SUPFAM" id="SSF56672">
    <property type="entry name" value="DNA/RNA polymerases"/>
    <property type="match status" value="1"/>
</dbReference>
<sequence>SRKQQLGEPFEAFYASLKELVAHCEFGDQEEKLLRAQIILGLNAKGTQERLLRENVKLDKLIDFCKSVELADKNMKTLALQPVVKTPEVPHVDKIGVSQPFQRNGQQLQVKDRPNFRPRSSPKDFSSVPLPKANGSTPGACRRCGYTHPATRPCPAGGQRCMNCREYDHFARVCPNPRKEAHEVVAHPEEVAAPSVNDQHLLTNSNDYFDIGSILCVNNVCSKSWLVQLLICGTLVQFKLDTGAEVSILPLSIFQSLPGPKVVLSPCMTRLEAFGGFQIKCVGQVNLDVELLGQKHSIVFIVVDSDKASPILGLDACVKLSLVRKTLEVSSPLGARIPDKSQFIKQFSGVFAGLGCFPDTLKLELKENAVPKSSPAHRVPLKLHDRLHDHLNELEARGVIERCRAGEWVNNLVIVEKHKTGKLRLCLDPQDLNKNLVRDYARIPTLEEISVRVANKKVFCVFDLKDGFHQVRLHPDSTHLCSFSTPFGVYKYLRAPFGLSVLPEYFQQLMEKYFGSISGVTVYFDDLLCAAETEDELWHIVQNVLKVAREKSVVLNPDKMQYFVKEAKFLGCVLTETGISPDKDRVESIMHLESPKNKKSLQRLLGIVNYLRPFIPNLSEIVVPFQELLKKNVCWLWSDLLEQRFIDLKQAISQSALLTPFDACKPVEIHSDSSGYALGAGLLQEGRPVLYASRSMNEAEQEYAQIEKELLSVTFAFKRFQMFVYGHPDIMVRNDHNPLESILLKPLSKVTNFRLRRLRLKLLPYTFRFKHMSGSCLHIADFLSRDSKPTDTTIDDSMYDMVHVVTSTCMYNSPLKAKYQAETCTDPTLQSVRAYYVAGWPRTLPTGDSELSHYYSLRNEITLSENLLFYHDRILVPVSLRRFTIELLHETHLGLHKIQSQATSNFYWPGMLSDLRNFLQSCSLCNRLQRSKIKDPLQPHEIPNLPFAKIAADLADFGGKAYLVVVDFYSRWLEVIEIPNKSAHAVICSLKKVFCQFGVPQQFLSDNVPFNSMEFRQFALDWNFEAVTSSPHYPRSNGLAEKAVGIAKSLLQRAAHDRLGLELGLLNYRNSPVAGLPYSPAELLQSRLLRSKIMLNPSCLQPKVVADPIVTSKPGQTDYYDKSARSSSAVFRASQLVYVQDMNRIRGVGSQGLLLKSSPIGLFWLT</sequence>
<dbReference type="GO" id="GO:0003676">
    <property type="term" value="F:nucleic acid binding"/>
    <property type="evidence" value="ECO:0007669"/>
    <property type="project" value="InterPro"/>
</dbReference>
<dbReference type="Pfam" id="PF00665">
    <property type="entry name" value="rve"/>
    <property type="match status" value="1"/>
</dbReference>
<dbReference type="CDD" id="cd09274">
    <property type="entry name" value="RNase_HI_RT_Ty3"/>
    <property type="match status" value="1"/>
</dbReference>
<feature type="domain" description="Integrase catalytic" evidence="4">
    <location>
        <begin position="942"/>
        <end position="1105"/>
    </location>
</feature>
<dbReference type="PANTHER" id="PTHR37984">
    <property type="entry name" value="PROTEIN CBG26694"/>
    <property type="match status" value="1"/>
</dbReference>
<dbReference type="Pfam" id="PF17921">
    <property type="entry name" value="Integrase_H2C2"/>
    <property type="match status" value="1"/>
</dbReference>
<dbReference type="GO" id="GO:0015074">
    <property type="term" value="P:DNA integration"/>
    <property type="evidence" value="ECO:0007669"/>
    <property type="project" value="InterPro"/>
</dbReference>
<dbReference type="InterPro" id="IPR050951">
    <property type="entry name" value="Retrovirus_Pol_polyprotein"/>
</dbReference>
<evidence type="ECO:0000256" key="3">
    <source>
        <dbReference type="SAM" id="MobiDB-lite"/>
    </source>
</evidence>
<feature type="non-terminal residue" evidence="5">
    <location>
        <position position="1"/>
    </location>
</feature>
<dbReference type="Pfam" id="PF17919">
    <property type="entry name" value="RT_RNaseH_2"/>
    <property type="match status" value="1"/>
</dbReference>
<protein>
    <recommendedName>
        <fullName evidence="1">RNA-directed DNA polymerase</fullName>
        <ecNumber evidence="1">2.7.7.49</ecNumber>
    </recommendedName>
</protein>
<dbReference type="FunFam" id="3.30.70.270:FF:000063">
    <property type="entry name" value="Zinc knuckle domaincontaining protein"/>
    <property type="match status" value="1"/>
</dbReference>
<evidence type="ECO:0000259" key="4">
    <source>
        <dbReference type="PROSITE" id="PS50994"/>
    </source>
</evidence>
<evidence type="ECO:0000256" key="2">
    <source>
        <dbReference type="SAM" id="Coils"/>
    </source>
</evidence>
<dbReference type="InterPro" id="IPR012337">
    <property type="entry name" value="RNaseH-like_sf"/>
</dbReference>
<keyword evidence="2" id="KW-0175">Coiled coil</keyword>
<dbReference type="EC" id="2.7.7.49" evidence="1"/>